<protein>
    <recommendedName>
        <fullName evidence="4">Zinc finger PHD-type domain-containing protein</fullName>
    </recommendedName>
</protein>
<keyword evidence="1" id="KW-0479">Metal-binding</keyword>
<keyword evidence="3" id="KW-0862">Zinc</keyword>
<sequence>MPGIQCAGCNRFASATEGVKCGNNRCRRLYHRGCVGFKPDVAVPASWRCPECKKNQVRDNRAETPVRGSAGSAGDPASQACVVARTTDEFDVSGSGPAPVVCEQQYSGHQHLRRCVGTPLQLLSRHGKFPLSLALTWACLWWS</sequence>
<dbReference type="Pfam" id="PF00628">
    <property type="entry name" value="PHD"/>
    <property type="match status" value="1"/>
</dbReference>
<evidence type="ECO:0000256" key="2">
    <source>
        <dbReference type="ARBA" id="ARBA00022771"/>
    </source>
</evidence>
<evidence type="ECO:0000259" key="4">
    <source>
        <dbReference type="SMART" id="SM00249"/>
    </source>
</evidence>
<comment type="caution">
    <text evidence="5">The sequence shown here is derived from an EMBL/GenBank/DDBJ whole genome shotgun (WGS) entry which is preliminary data.</text>
</comment>
<dbReference type="PROSITE" id="PS01359">
    <property type="entry name" value="ZF_PHD_1"/>
    <property type="match status" value="1"/>
</dbReference>
<dbReference type="SUPFAM" id="SSF57903">
    <property type="entry name" value="FYVE/PHD zinc finger"/>
    <property type="match status" value="1"/>
</dbReference>
<evidence type="ECO:0000256" key="1">
    <source>
        <dbReference type="ARBA" id="ARBA00022723"/>
    </source>
</evidence>
<feature type="domain" description="Zinc finger PHD-type" evidence="4">
    <location>
        <begin position="5"/>
        <end position="53"/>
    </location>
</feature>
<proteinExistence type="predicted"/>
<evidence type="ECO:0000313" key="5">
    <source>
        <dbReference type="EMBL" id="KAH9641386.1"/>
    </source>
</evidence>
<evidence type="ECO:0000256" key="3">
    <source>
        <dbReference type="ARBA" id="ARBA00022833"/>
    </source>
</evidence>
<dbReference type="Proteomes" id="UP000814243">
    <property type="component" value="Unassembled WGS sequence"/>
</dbReference>
<dbReference type="EMBL" id="JACEFF010000237">
    <property type="protein sequence ID" value="KAH9641386.1"/>
    <property type="molecule type" value="Genomic_DNA"/>
</dbReference>
<gene>
    <name evidence="5" type="ORF">HF086_012673</name>
</gene>
<dbReference type="InterPro" id="IPR001965">
    <property type="entry name" value="Znf_PHD"/>
</dbReference>
<dbReference type="Gene3D" id="3.30.40.10">
    <property type="entry name" value="Zinc/RING finger domain, C3HC4 (zinc finger)"/>
    <property type="match status" value="1"/>
</dbReference>
<name>A0A922SL09_SPOEX</name>
<dbReference type="GO" id="GO:0008270">
    <property type="term" value="F:zinc ion binding"/>
    <property type="evidence" value="ECO:0007669"/>
    <property type="project" value="UniProtKB-KW"/>
</dbReference>
<dbReference type="AlphaFoldDB" id="A0A922SL09"/>
<dbReference type="InterPro" id="IPR019787">
    <property type="entry name" value="Znf_PHD-finger"/>
</dbReference>
<dbReference type="SMART" id="SM00249">
    <property type="entry name" value="PHD"/>
    <property type="match status" value="1"/>
</dbReference>
<keyword evidence="2" id="KW-0863">Zinc-finger</keyword>
<accession>A0A922SL09</accession>
<reference evidence="5" key="1">
    <citation type="journal article" date="2021" name="G3 (Bethesda)">
        <title>Genome and transcriptome analysis of the beet armyworm Spodoptera exigua reveals targets for pest control. .</title>
        <authorList>
            <person name="Simon S."/>
            <person name="Breeschoten T."/>
            <person name="Jansen H.J."/>
            <person name="Dirks R.P."/>
            <person name="Schranz M.E."/>
            <person name="Ros V.I.D."/>
        </authorList>
    </citation>
    <scope>NUCLEOTIDE SEQUENCE</scope>
    <source>
        <strain evidence="5">TB_SE_WUR_2020</strain>
    </source>
</reference>
<dbReference type="InterPro" id="IPR013083">
    <property type="entry name" value="Znf_RING/FYVE/PHD"/>
</dbReference>
<organism evidence="5 6">
    <name type="scientific">Spodoptera exigua</name>
    <name type="common">Beet armyworm</name>
    <name type="synonym">Noctua fulgens</name>
    <dbReference type="NCBI Taxonomy" id="7107"/>
    <lineage>
        <taxon>Eukaryota</taxon>
        <taxon>Metazoa</taxon>
        <taxon>Ecdysozoa</taxon>
        <taxon>Arthropoda</taxon>
        <taxon>Hexapoda</taxon>
        <taxon>Insecta</taxon>
        <taxon>Pterygota</taxon>
        <taxon>Neoptera</taxon>
        <taxon>Endopterygota</taxon>
        <taxon>Lepidoptera</taxon>
        <taxon>Glossata</taxon>
        <taxon>Ditrysia</taxon>
        <taxon>Noctuoidea</taxon>
        <taxon>Noctuidae</taxon>
        <taxon>Amphipyrinae</taxon>
        <taxon>Spodoptera</taxon>
    </lineage>
</organism>
<dbReference type="InterPro" id="IPR011011">
    <property type="entry name" value="Znf_FYVE_PHD"/>
</dbReference>
<dbReference type="InterPro" id="IPR019786">
    <property type="entry name" value="Zinc_finger_PHD-type_CS"/>
</dbReference>
<evidence type="ECO:0000313" key="6">
    <source>
        <dbReference type="Proteomes" id="UP000814243"/>
    </source>
</evidence>